<accession>A0A9X1I4W9</accession>
<comment type="caution">
    <text evidence="1">The sequence shown here is derived from an EMBL/GenBank/DDBJ whole genome shotgun (WGS) entry which is preliminary data.</text>
</comment>
<gene>
    <name evidence="1" type="ORF">LG651_06595</name>
</gene>
<dbReference type="RefSeq" id="WP_226695340.1">
    <property type="nucleotide sequence ID" value="NZ_JAJAPX010000002.1"/>
</dbReference>
<keyword evidence="2" id="KW-1185">Reference proteome</keyword>
<dbReference type="EMBL" id="JAJAPX010000002">
    <property type="protein sequence ID" value="MCB4807915.1"/>
    <property type="molecule type" value="Genomic_DNA"/>
</dbReference>
<sequence>MEKISETLAALALKKNVNIHEVDYQVLKEQLLKDDQVLSY</sequence>
<protein>
    <submittedName>
        <fullName evidence="1">FAD-dependent oxidoreductase</fullName>
    </submittedName>
</protein>
<evidence type="ECO:0000313" key="1">
    <source>
        <dbReference type="EMBL" id="MCB4807915.1"/>
    </source>
</evidence>
<dbReference type="Proteomes" id="UP001139286">
    <property type="component" value="Unassembled WGS sequence"/>
</dbReference>
<proteinExistence type="predicted"/>
<reference evidence="1" key="1">
    <citation type="submission" date="2021-10" db="EMBL/GenBank/DDBJ databases">
        <title>Tamlana sargassums sp. nov., and Tamlana laminarinivorans sp. nov., two new bacteria isolated from the brown alga.</title>
        <authorList>
            <person name="Li J."/>
        </authorList>
    </citation>
    <scope>NUCLEOTIDE SEQUENCE</scope>
    <source>
        <strain evidence="1">62-3</strain>
    </source>
</reference>
<name>A0A9X1I4W9_9FLAO</name>
<evidence type="ECO:0000313" key="2">
    <source>
        <dbReference type="Proteomes" id="UP001139286"/>
    </source>
</evidence>
<dbReference type="AlphaFoldDB" id="A0A9X1I4W9"/>
<organism evidence="1 2">
    <name type="scientific">Neotamlana sargassicola</name>
    <dbReference type="NCBI Taxonomy" id="2883125"/>
    <lineage>
        <taxon>Bacteria</taxon>
        <taxon>Pseudomonadati</taxon>
        <taxon>Bacteroidota</taxon>
        <taxon>Flavobacteriia</taxon>
        <taxon>Flavobacteriales</taxon>
        <taxon>Flavobacteriaceae</taxon>
        <taxon>Neotamlana</taxon>
    </lineage>
</organism>